<gene>
    <name evidence="1" type="ORF">AQUCO_00700092v1</name>
</gene>
<evidence type="ECO:0000313" key="1">
    <source>
        <dbReference type="EMBL" id="PIA55550.1"/>
    </source>
</evidence>
<protein>
    <submittedName>
        <fullName evidence="1">Uncharacterized protein</fullName>
    </submittedName>
</protein>
<proteinExistence type="predicted"/>
<sequence>MNRSPPTASITVQNKLYLPQEQSHRYYGRMSQINIQFSHGQVTFRKPNQWTVKTLIHKRALNFTEKKWIFYILGNTFKFIVNPFPV</sequence>
<dbReference type="Proteomes" id="UP000230069">
    <property type="component" value="Unassembled WGS sequence"/>
</dbReference>
<name>A0A2G5EIK0_AQUCA</name>
<reference evidence="1 2" key="1">
    <citation type="submission" date="2017-09" db="EMBL/GenBank/DDBJ databases">
        <title>WGS assembly of Aquilegia coerulea Goldsmith.</title>
        <authorList>
            <person name="Hodges S."/>
            <person name="Kramer E."/>
            <person name="Nordborg M."/>
            <person name="Tomkins J."/>
            <person name="Borevitz J."/>
            <person name="Derieg N."/>
            <person name="Yan J."/>
            <person name="Mihaltcheva S."/>
            <person name="Hayes R.D."/>
            <person name="Rokhsar D."/>
        </authorList>
    </citation>
    <scope>NUCLEOTIDE SEQUENCE [LARGE SCALE GENOMIC DNA]</scope>
    <source>
        <strain evidence="2">cv. Goldsmith</strain>
    </source>
</reference>
<dbReference type="InParanoid" id="A0A2G5EIK0"/>
<keyword evidence="2" id="KW-1185">Reference proteome</keyword>
<organism evidence="1 2">
    <name type="scientific">Aquilegia coerulea</name>
    <name type="common">Rocky mountain columbine</name>
    <dbReference type="NCBI Taxonomy" id="218851"/>
    <lineage>
        <taxon>Eukaryota</taxon>
        <taxon>Viridiplantae</taxon>
        <taxon>Streptophyta</taxon>
        <taxon>Embryophyta</taxon>
        <taxon>Tracheophyta</taxon>
        <taxon>Spermatophyta</taxon>
        <taxon>Magnoliopsida</taxon>
        <taxon>Ranunculales</taxon>
        <taxon>Ranunculaceae</taxon>
        <taxon>Thalictroideae</taxon>
        <taxon>Aquilegia</taxon>
    </lineage>
</organism>
<accession>A0A2G5EIK0</accession>
<evidence type="ECO:0000313" key="2">
    <source>
        <dbReference type="Proteomes" id="UP000230069"/>
    </source>
</evidence>
<dbReference type="AlphaFoldDB" id="A0A2G5EIK0"/>
<dbReference type="EMBL" id="KZ305024">
    <property type="protein sequence ID" value="PIA55550.1"/>
    <property type="molecule type" value="Genomic_DNA"/>
</dbReference>